<dbReference type="EMBL" id="UINC01097530">
    <property type="protein sequence ID" value="SVC55311.1"/>
    <property type="molecule type" value="Genomic_DNA"/>
</dbReference>
<evidence type="ECO:0000256" key="1">
    <source>
        <dbReference type="SAM" id="Phobius"/>
    </source>
</evidence>
<evidence type="ECO:0000313" key="2">
    <source>
        <dbReference type="EMBL" id="SVC55311.1"/>
    </source>
</evidence>
<proteinExistence type="predicted"/>
<sequence>MGVGLGTWTGVGMTRLMVSAIATTDNAVSLVPPALITIDFFSLLICAGTFFALFTLMVIWVSLYFFRLNLGTLSRLED</sequence>
<reference evidence="2" key="1">
    <citation type="submission" date="2018-05" db="EMBL/GenBank/DDBJ databases">
        <authorList>
            <person name="Lanie J.A."/>
            <person name="Ng W.-L."/>
            <person name="Kazmierczak K.M."/>
            <person name="Andrzejewski T.M."/>
            <person name="Davidsen T.M."/>
            <person name="Wayne K.J."/>
            <person name="Tettelin H."/>
            <person name="Glass J.I."/>
            <person name="Rusch D."/>
            <person name="Podicherti R."/>
            <person name="Tsui H.-C.T."/>
            <person name="Winkler M.E."/>
        </authorList>
    </citation>
    <scope>NUCLEOTIDE SEQUENCE</scope>
</reference>
<name>A0A382N6Z5_9ZZZZ</name>
<keyword evidence="1" id="KW-0812">Transmembrane</keyword>
<gene>
    <name evidence="2" type="ORF">METZ01_LOCUS308165</name>
</gene>
<keyword evidence="1" id="KW-1133">Transmembrane helix</keyword>
<dbReference type="AlphaFoldDB" id="A0A382N6Z5"/>
<organism evidence="2">
    <name type="scientific">marine metagenome</name>
    <dbReference type="NCBI Taxonomy" id="408172"/>
    <lineage>
        <taxon>unclassified sequences</taxon>
        <taxon>metagenomes</taxon>
        <taxon>ecological metagenomes</taxon>
    </lineage>
</organism>
<accession>A0A382N6Z5</accession>
<protein>
    <submittedName>
        <fullName evidence="2">Uncharacterized protein</fullName>
    </submittedName>
</protein>
<keyword evidence="1" id="KW-0472">Membrane</keyword>
<feature type="transmembrane region" description="Helical" evidence="1">
    <location>
        <begin position="40"/>
        <end position="66"/>
    </location>
</feature>